<keyword evidence="6 8" id="KW-0472">Membrane</keyword>
<evidence type="ECO:0000313" key="10">
    <source>
        <dbReference type="EMBL" id="MDT0271097.1"/>
    </source>
</evidence>
<keyword evidence="11" id="KW-1185">Reference proteome</keyword>
<comment type="similarity">
    <text evidence="2">Belongs to the CPA3 antiporters (TC 2.A.63) subunit D family.</text>
</comment>
<reference evidence="11" key="1">
    <citation type="submission" date="2023-07" db="EMBL/GenBank/DDBJ databases">
        <title>30 novel species of actinomycetes from the DSMZ collection.</title>
        <authorList>
            <person name="Nouioui I."/>
        </authorList>
    </citation>
    <scope>NUCLEOTIDE SEQUENCE [LARGE SCALE GENOMIC DNA]</scope>
    <source>
        <strain evidence="11">DSM 44915</strain>
    </source>
</reference>
<name>A0ABU2K1L6_9ACTN</name>
<evidence type="ECO:0000256" key="4">
    <source>
        <dbReference type="ARBA" id="ARBA00022692"/>
    </source>
</evidence>
<gene>
    <name evidence="10" type="ORF">RM844_32990</name>
</gene>
<evidence type="ECO:0000256" key="8">
    <source>
        <dbReference type="SAM" id="Phobius"/>
    </source>
</evidence>
<accession>A0ABU2K1L6</accession>
<sequence>VFSCFLIGALSVIGLPPFAGMWSKFMLITASFGTREWVTAAAMIVSSLLGLIYLVPVAIRALLQPAGDGSPRGFIRPGGAPGPAVAALMATAAGCVALFFLADAVASYLAPIAGRVR</sequence>
<feature type="transmembrane region" description="Helical" evidence="8">
    <location>
        <begin position="6"/>
        <end position="25"/>
    </location>
</feature>
<evidence type="ECO:0000256" key="5">
    <source>
        <dbReference type="ARBA" id="ARBA00022989"/>
    </source>
</evidence>
<protein>
    <submittedName>
        <fullName evidence="10">Proton-conducting transporter membrane subunit</fullName>
    </submittedName>
</protein>
<keyword evidence="3" id="KW-1003">Cell membrane</keyword>
<dbReference type="PANTHER" id="PTHR42703">
    <property type="entry name" value="NADH DEHYDROGENASE"/>
    <property type="match status" value="1"/>
</dbReference>
<evidence type="ECO:0000256" key="2">
    <source>
        <dbReference type="ARBA" id="ARBA00005346"/>
    </source>
</evidence>
<organism evidence="10 11">
    <name type="scientific">Streptomyces chisholmiae</name>
    <dbReference type="NCBI Taxonomy" id="3075540"/>
    <lineage>
        <taxon>Bacteria</taxon>
        <taxon>Bacillati</taxon>
        <taxon>Actinomycetota</taxon>
        <taxon>Actinomycetes</taxon>
        <taxon>Kitasatosporales</taxon>
        <taxon>Streptomycetaceae</taxon>
        <taxon>Streptomyces</taxon>
    </lineage>
</organism>
<evidence type="ECO:0000259" key="9">
    <source>
        <dbReference type="Pfam" id="PF00361"/>
    </source>
</evidence>
<evidence type="ECO:0000256" key="3">
    <source>
        <dbReference type="ARBA" id="ARBA00022475"/>
    </source>
</evidence>
<keyword evidence="5 8" id="KW-1133">Transmembrane helix</keyword>
<dbReference type="Proteomes" id="UP001183410">
    <property type="component" value="Unassembled WGS sequence"/>
</dbReference>
<dbReference type="Pfam" id="PF00361">
    <property type="entry name" value="Proton_antipo_M"/>
    <property type="match status" value="1"/>
</dbReference>
<feature type="domain" description="NADH:quinone oxidoreductase/Mrp antiporter transmembrane" evidence="9">
    <location>
        <begin position="2"/>
        <end position="49"/>
    </location>
</feature>
<dbReference type="InterPro" id="IPR001750">
    <property type="entry name" value="ND/Mrp_TM"/>
</dbReference>
<keyword evidence="4 7" id="KW-0812">Transmembrane</keyword>
<dbReference type="PANTHER" id="PTHR42703:SF1">
    <property type="entry name" value="NA(+)_H(+) ANTIPORTER SUBUNIT D1"/>
    <property type="match status" value="1"/>
</dbReference>
<dbReference type="RefSeq" id="WP_311671106.1">
    <property type="nucleotide sequence ID" value="NZ_JAVREO010000238.1"/>
</dbReference>
<evidence type="ECO:0000256" key="1">
    <source>
        <dbReference type="ARBA" id="ARBA00004651"/>
    </source>
</evidence>
<evidence type="ECO:0000256" key="6">
    <source>
        <dbReference type="ARBA" id="ARBA00023136"/>
    </source>
</evidence>
<proteinExistence type="inferred from homology"/>
<comment type="caution">
    <text evidence="10">The sequence shown here is derived from an EMBL/GenBank/DDBJ whole genome shotgun (WGS) entry which is preliminary data.</text>
</comment>
<comment type="subcellular location">
    <subcellularLocation>
        <location evidence="1">Cell membrane</location>
        <topology evidence="1">Multi-pass membrane protein</topology>
    </subcellularLocation>
    <subcellularLocation>
        <location evidence="7">Membrane</location>
        <topology evidence="7">Multi-pass membrane protein</topology>
    </subcellularLocation>
</comment>
<feature type="non-terminal residue" evidence="10">
    <location>
        <position position="1"/>
    </location>
</feature>
<dbReference type="EMBL" id="JAVREO010000238">
    <property type="protein sequence ID" value="MDT0271097.1"/>
    <property type="molecule type" value="Genomic_DNA"/>
</dbReference>
<dbReference type="InterPro" id="IPR050586">
    <property type="entry name" value="CPA3_Na-H_Antiporter_D"/>
</dbReference>
<feature type="transmembrane region" description="Helical" evidence="8">
    <location>
        <begin position="83"/>
        <end position="110"/>
    </location>
</feature>
<evidence type="ECO:0000256" key="7">
    <source>
        <dbReference type="RuleBase" id="RU000320"/>
    </source>
</evidence>
<feature type="transmembrane region" description="Helical" evidence="8">
    <location>
        <begin position="37"/>
        <end position="63"/>
    </location>
</feature>
<evidence type="ECO:0000313" key="11">
    <source>
        <dbReference type="Proteomes" id="UP001183410"/>
    </source>
</evidence>